<comment type="caution">
    <text evidence="1">The sequence shown here is derived from an EMBL/GenBank/DDBJ whole genome shotgun (WGS) entry which is preliminary data.</text>
</comment>
<organism evidence="1 2">
    <name type="scientific">Microvirga terricola</name>
    <dbReference type="NCBI Taxonomy" id="2719797"/>
    <lineage>
        <taxon>Bacteria</taxon>
        <taxon>Pseudomonadati</taxon>
        <taxon>Pseudomonadota</taxon>
        <taxon>Alphaproteobacteria</taxon>
        <taxon>Hyphomicrobiales</taxon>
        <taxon>Methylobacteriaceae</taxon>
        <taxon>Microvirga</taxon>
    </lineage>
</organism>
<keyword evidence="2" id="KW-1185">Reference proteome</keyword>
<gene>
    <name evidence="1" type="ORF">HB375_02130</name>
</gene>
<protein>
    <submittedName>
        <fullName evidence="1">Uncharacterized protein</fullName>
    </submittedName>
</protein>
<reference evidence="1 2" key="1">
    <citation type="submission" date="2020-03" db="EMBL/GenBank/DDBJ databases">
        <title>The genome sequence of Microvirga sp. c23x22.</title>
        <authorList>
            <person name="Zhang X."/>
        </authorList>
    </citation>
    <scope>NUCLEOTIDE SEQUENCE [LARGE SCALE GENOMIC DNA]</scope>
    <source>
        <strain evidence="2">c23x22</strain>
    </source>
</reference>
<evidence type="ECO:0000313" key="2">
    <source>
        <dbReference type="Proteomes" id="UP000707352"/>
    </source>
</evidence>
<dbReference type="Proteomes" id="UP000707352">
    <property type="component" value="Unassembled WGS sequence"/>
</dbReference>
<evidence type="ECO:0000313" key="1">
    <source>
        <dbReference type="EMBL" id="NIX75410.1"/>
    </source>
</evidence>
<dbReference type="EMBL" id="JAATJS010000001">
    <property type="protein sequence ID" value="NIX75410.1"/>
    <property type="molecule type" value="Genomic_DNA"/>
</dbReference>
<sequence>MRASLKRHKQNLAPFSADAPSLEEVVRLSEIAPEMRSFVKDEALAMILTHAHEVATKYGGPAIEAHCARLLEQRRSIIDRLSTPVPL</sequence>
<proteinExistence type="predicted"/>
<accession>A0ABX0V8N4</accession>
<dbReference type="RefSeq" id="WP_167671296.1">
    <property type="nucleotide sequence ID" value="NZ_JAATJS010000001.1"/>
</dbReference>
<name>A0ABX0V8N4_9HYPH</name>